<dbReference type="GO" id="GO:0005254">
    <property type="term" value="F:chloride channel activity"/>
    <property type="evidence" value="ECO:0007669"/>
    <property type="project" value="UniProtKB-KW"/>
</dbReference>
<evidence type="ECO:0000256" key="1">
    <source>
        <dbReference type="ARBA" id="ARBA00004651"/>
    </source>
</evidence>
<evidence type="ECO:0000256" key="8">
    <source>
        <dbReference type="ARBA" id="ARBA00023136"/>
    </source>
</evidence>
<feature type="transmembrane region" description="Helical" evidence="14">
    <location>
        <begin position="41"/>
        <end position="66"/>
    </location>
</feature>
<keyword evidence="11" id="KW-0868">Chloride</keyword>
<evidence type="ECO:0000256" key="4">
    <source>
        <dbReference type="ARBA" id="ARBA00022475"/>
    </source>
</evidence>
<feature type="transmembrane region" description="Helical" evidence="14">
    <location>
        <begin position="446"/>
        <end position="468"/>
    </location>
</feature>
<keyword evidence="9" id="KW-0869">Chloride channel</keyword>
<comment type="subcellular location">
    <subcellularLocation>
        <location evidence="1">Cell membrane</location>
        <topology evidence="1">Multi-pass membrane protein</topology>
    </subcellularLocation>
</comment>
<evidence type="ECO:0000313" key="16">
    <source>
        <dbReference type="Proteomes" id="UP001054902"/>
    </source>
</evidence>
<evidence type="ECO:0000256" key="13">
    <source>
        <dbReference type="SAM" id="MobiDB-lite"/>
    </source>
</evidence>
<keyword evidence="7" id="KW-0406">Ion transport</keyword>
<keyword evidence="6 14" id="KW-1133">Transmembrane helix</keyword>
<gene>
    <name evidence="15" type="ORF">CTEN210_05842</name>
</gene>
<keyword evidence="4" id="KW-1003">Cell membrane</keyword>
<evidence type="ECO:0000256" key="12">
    <source>
        <dbReference type="ARBA" id="ARBA00023303"/>
    </source>
</evidence>
<dbReference type="AlphaFoldDB" id="A0AAD3H3W1"/>
<evidence type="ECO:0000256" key="6">
    <source>
        <dbReference type="ARBA" id="ARBA00022989"/>
    </source>
</evidence>
<dbReference type="PANTHER" id="PTHR12424:SF19">
    <property type="entry name" value="INTEGRASE ZINC-BINDING DOMAIN-CONTAINING PROTEIN"/>
    <property type="match status" value="1"/>
</dbReference>
<keyword evidence="12" id="KW-0407">Ion channel</keyword>
<evidence type="ECO:0000256" key="7">
    <source>
        <dbReference type="ARBA" id="ARBA00023065"/>
    </source>
</evidence>
<dbReference type="GO" id="GO:0034707">
    <property type="term" value="C:chloride channel complex"/>
    <property type="evidence" value="ECO:0007669"/>
    <property type="project" value="UniProtKB-KW"/>
</dbReference>
<dbReference type="Proteomes" id="UP001054902">
    <property type="component" value="Unassembled WGS sequence"/>
</dbReference>
<keyword evidence="5 14" id="KW-0812">Transmembrane</keyword>
<evidence type="ECO:0000256" key="9">
    <source>
        <dbReference type="ARBA" id="ARBA00023173"/>
    </source>
</evidence>
<feature type="transmembrane region" description="Helical" evidence="14">
    <location>
        <begin position="281"/>
        <end position="303"/>
    </location>
</feature>
<keyword evidence="10" id="KW-0325">Glycoprotein</keyword>
<keyword evidence="16" id="KW-1185">Reference proteome</keyword>
<feature type="transmembrane region" description="Helical" evidence="14">
    <location>
        <begin position="245"/>
        <end position="269"/>
    </location>
</feature>
<evidence type="ECO:0000256" key="14">
    <source>
        <dbReference type="SAM" id="Phobius"/>
    </source>
</evidence>
<evidence type="ECO:0000256" key="5">
    <source>
        <dbReference type="ARBA" id="ARBA00022692"/>
    </source>
</evidence>
<keyword evidence="8 14" id="KW-0472">Membrane</keyword>
<feature type="region of interest" description="Disordered" evidence="13">
    <location>
        <begin position="545"/>
        <end position="596"/>
    </location>
</feature>
<dbReference type="PANTHER" id="PTHR12424">
    <property type="entry name" value="TWEETY-RELATED"/>
    <property type="match status" value="1"/>
</dbReference>
<keyword evidence="3" id="KW-0813">Transport</keyword>
<sequence>MSESEDYNYNAMAFMRKVPRFGHTNIIASLASQDASVKKDYINGIVAFCLFLFSFFLLWSLLLAFFKKKGVREYGCLAGQSLYRKESETRDNSFKRFSKYQYIFITGVMGVFVGCTMLTQRGIEYLAVAVPQIESLNNDLMNTMMEGRNIALETGSGILAMKEPFALIEKETDLSSKCNDPNYFNLADLANLRNVIVESMNDINVFVARYELEGLEQNLNIMIDRSNKLQDALTTYISHDWTVKMFSTIMAALSVYFLLFIITSWCDFLPRNRGAKIMTGYIVMPILFIFVTISWLLMITFAAGSTMNSDFCYGDGSGPVSTIEQAMLQYGIEQEHLMFQSFQYYKSDCTRENPWEIEVNKQIQSAEKALLAWRDLNLNRQTTIDNCGNNIIPFLNDADALQQSLTTFVDGLGQGLSLARCSRIQPLYRRIFNGASCEESLNGLTWSFYAVFAVALSAVVMFSSRAALFKVKTIEAFDEQYMQQIDDLELKEDYSYDYDTQNYTQTKIFNDEELAIKQKESGETQITFSASDEEHGVEVNCREPVDQRESFPPSVRSNSTIDTNECFDDDGVNSYNEELAPLSPTPTQKSNKRVSPVKFRFASEKKYEKVTSSDDEK</sequence>
<evidence type="ECO:0000256" key="10">
    <source>
        <dbReference type="ARBA" id="ARBA00023180"/>
    </source>
</evidence>
<comment type="similarity">
    <text evidence="2">Belongs to the tweety family.</text>
</comment>
<feature type="transmembrane region" description="Helical" evidence="14">
    <location>
        <begin position="100"/>
        <end position="119"/>
    </location>
</feature>
<reference evidence="15 16" key="1">
    <citation type="journal article" date="2021" name="Sci. Rep.">
        <title>The genome of the diatom Chaetoceros tenuissimus carries an ancient integrated fragment of an extant virus.</title>
        <authorList>
            <person name="Hongo Y."/>
            <person name="Kimura K."/>
            <person name="Takaki Y."/>
            <person name="Yoshida Y."/>
            <person name="Baba S."/>
            <person name="Kobayashi G."/>
            <person name="Nagasaki K."/>
            <person name="Hano T."/>
            <person name="Tomaru Y."/>
        </authorList>
    </citation>
    <scope>NUCLEOTIDE SEQUENCE [LARGE SCALE GENOMIC DNA]</scope>
    <source>
        <strain evidence="15 16">NIES-3715</strain>
    </source>
</reference>
<organism evidence="15 16">
    <name type="scientific">Chaetoceros tenuissimus</name>
    <dbReference type="NCBI Taxonomy" id="426638"/>
    <lineage>
        <taxon>Eukaryota</taxon>
        <taxon>Sar</taxon>
        <taxon>Stramenopiles</taxon>
        <taxon>Ochrophyta</taxon>
        <taxon>Bacillariophyta</taxon>
        <taxon>Coscinodiscophyceae</taxon>
        <taxon>Chaetocerotophycidae</taxon>
        <taxon>Chaetocerotales</taxon>
        <taxon>Chaetocerotaceae</taxon>
        <taxon>Chaetoceros</taxon>
    </lineage>
</organism>
<proteinExistence type="inferred from homology"/>
<dbReference type="InterPro" id="IPR006990">
    <property type="entry name" value="Tweety"/>
</dbReference>
<dbReference type="EMBL" id="BLLK01000038">
    <property type="protein sequence ID" value="GFH49366.1"/>
    <property type="molecule type" value="Genomic_DNA"/>
</dbReference>
<name>A0AAD3H3W1_9STRA</name>
<protein>
    <submittedName>
        <fullName evidence="15">Uncharacterized protein</fullName>
    </submittedName>
</protein>
<comment type="caution">
    <text evidence="15">The sequence shown here is derived from an EMBL/GenBank/DDBJ whole genome shotgun (WGS) entry which is preliminary data.</text>
</comment>
<dbReference type="GO" id="GO:0005886">
    <property type="term" value="C:plasma membrane"/>
    <property type="evidence" value="ECO:0007669"/>
    <property type="project" value="UniProtKB-SubCell"/>
</dbReference>
<evidence type="ECO:0000313" key="15">
    <source>
        <dbReference type="EMBL" id="GFH49366.1"/>
    </source>
</evidence>
<evidence type="ECO:0000256" key="11">
    <source>
        <dbReference type="ARBA" id="ARBA00023214"/>
    </source>
</evidence>
<evidence type="ECO:0000256" key="3">
    <source>
        <dbReference type="ARBA" id="ARBA00022448"/>
    </source>
</evidence>
<accession>A0AAD3H3W1</accession>
<evidence type="ECO:0000256" key="2">
    <source>
        <dbReference type="ARBA" id="ARBA00009849"/>
    </source>
</evidence>